<evidence type="ECO:0000313" key="3">
    <source>
        <dbReference type="EMBL" id="PPA68847.1"/>
    </source>
</evidence>
<dbReference type="RefSeq" id="WP_104059463.1">
    <property type="nucleotide sequence ID" value="NZ_PREZ01000008.1"/>
</dbReference>
<protein>
    <submittedName>
        <fullName evidence="3">Delta-lactam-biosynthetic de-N-acetylase</fullName>
    </submittedName>
</protein>
<feature type="chain" id="PRO_5015678267" evidence="1">
    <location>
        <begin position="25"/>
        <end position="255"/>
    </location>
</feature>
<dbReference type="NCBIfam" id="TIGR02884">
    <property type="entry name" value="spore_pdaA"/>
    <property type="match status" value="1"/>
</dbReference>
<accession>A0A2S5G787</accession>
<dbReference type="InterPro" id="IPR011330">
    <property type="entry name" value="Glyco_hydro/deAcase_b/a-brl"/>
</dbReference>
<keyword evidence="1" id="KW-0732">Signal</keyword>
<feature type="signal peptide" evidence="1">
    <location>
        <begin position="1"/>
        <end position="24"/>
    </location>
</feature>
<dbReference type="SUPFAM" id="SSF88713">
    <property type="entry name" value="Glycoside hydrolase/deacetylase"/>
    <property type="match status" value="1"/>
</dbReference>
<dbReference type="GO" id="GO:0016810">
    <property type="term" value="F:hydrolase activity, acting on carbon-nitrogen (but not peptide) bonds"/>
    <property type="evidence" value="ECO:0007669"/>
    <property type="project" value="InterPro"/>
</dbReference>
<dbReference type="InterPro" id="IPR050248">
    <property type="entry name" value="Polysacc_deacetylase_ArnD"/>
</dbReference>
<comment type="caution">
    <text evidence="3">The sequence shown here is derived from an EMBL/GenBank/DDBJ whole genome shotgun (WGS) entry which is preliminary data.</text>
</comment>
<dbReference type="Pfam" id="PF01522">
    <property type="entry name" value="Polysacc_deac_1"/>
    <property type="match status" value="1"/>
</dbReference>
<dbReference type="Proteomes" id="UP000239047">
    <property type="component" value="Unassembled WGS sequence"/>
</dbReference>
<evidence type="ECO:0000313" key="4">
    <source>
        <dbReference type="Proteomes" id="UP000239047"/>
    </source>
</evidence>
<feature type="domain" description="NodB homology" evidence="2">
    <location>
        <begin position="64"/>
        <end position="245"/>
    </location>
</feature>
<evidence type="ECO:0000256" key="1">
    <source>
        <dbReference type="SAM" id="SignalP"/>
    </source>
</evidence>
<evidence type="ECO:0000259" key="2">
    <source>
        <dbReference type="PROSITE" id="PS51677"/>
    </source>
</evidence>
<dbReference type="InterPro" id="IPR014235">
    <property type="entry name" value="Spore_PdaA"/>
</dbReference>
<dbReference type="GO" id="GO:0005975">
    <property type="term" value="P:carbohydrate metabolic process"/>
    <property type="evidence" value="ECO:0007669"/>
    <property type="project" value="InterPro"/>
</dbReference>
<sequence length="255" mass="28867">MHQKLLLGFLACLLFLAVPLSAHAQSYGWGFKRSTNGEQPEAGAELDNLLKKYDSVYKGSPKEKVAYFTFDNGFENGYTAKILDVLKEEKVPATFFLTGHYLESAAPLVKRMAAEGHQIGNHSWGHPNFSRLTPDQMKEEWSKLKSKTEELTGQKEMPYTRPPEGVFTEESLRVAKEEGYTHVFWSIAFVDWHADKPKGADYAYNEIMKQVHPGAVILLHTVSPDNAGALQRVIQDMKKQGYKFEDLDHLMKNQG</sequence>
<dbReference type="Gene3D" id="3.20.20.370">
    <property type="entry name" value="Glycoside hydrolase/deacetylase"/>
    <property type="match status" value="1"/>
</dbReference>
<dbReference type="PROSITE" id="PS51677">
    <property type="entry name" value="NODB"/>
    <property type="match status" value="1"/>
</dbReference>
<organism evidence="3 4">
    <name type="scientific">Jeotgalibacillus proteolyticus</name>
    <dbReference type="NCBI Taxonomy" id="2082395"/>
    <lineage>
        <taxon>Bacteria</taxon>
        <taxon>Bacillati</taxon>
        <taxon>Bacillota</taxon>
        <taxon>Bacilli</taxon>
        <taxon>Bacillales</taxon>
        <taxon>Caryophanaceae</taxon>
        <taxon>Jeotgalibacillus</taxon>
    </lineage>
</organism>
<dbReference type="AlphaFoldDB" id="A0A2S5G787"/>
<reference evidence="3 4" key="1">
    <citation type="submission" date="2018-02" db="EMBL/GenBank/DDBJ databases">
        <title>Jeotgalibacillus proteolyticum sp. nov. a protease producing bacterium isolated from ocean sediments of Laizhou Bay.</title>
        <authorList>
            <person name="Li Y."/>
        </authorList>
    </citation>
    <scope>NUCLEOTIDE SEQUENCE [LARGE SCALE GENOMIC DNA]</scope>
    <source>
        <strain evidence="3 4">22-7</strain>
    </source>
</reference>
<proteinExistence type="predicted"/>
<dbReference type="InterPro" id="IPR002509">
    <property type="entry name" value="NODB_dom"/>
</dbReference>
<dbReference type="EMBL" id="PREZ01000008">
    <property type="protein sequence ID" value="PPA68847.1"/>
    <property type="molecule type" value="Genomic_DNA"/>
</dbReference>
<dbReference type="OrthoDB" id="9812065at2"/>
<keyword evidence="4" id="KW-1185">Reference proteome</keyword>
<dbReference type="CDD" id="cd10948">
    <property type="entry name" value="CE4_BsPdaA_like"/>
    <property type="match status" value="1"/>
</dbReference>
<name>A0A2S5G787_9BACL</name>
<gene>
    <name evidence="3" type="primary">pdaA</name>
    <name evidence="3" type="ORF">C4B60_18180</name>
</gene>
<dbReference type="GO" id="GO:0016020">
    <property type="term" value="C:membrane"/>
    <property type="evidence" value="ECO:0007669"/>
    <property type="project" value="TreeGrafter"/>
</dbReference>
<dbReference type="PANTHER" id="PTHR10587">
    <property type="entry name" value="GLYCOSYL TRANSFERASE-RELATED"/>
    <property type="match status" value="1"/>
</dbReference>
<dbReference type="PANTHER" id="PTHR10587:SF78">
    <property type="entry name" value="PEPTIDOGLYCAN-N-ACETYLMURAMIC ACID DEACETYLASE PDAA"/>
    <property type="match status" value="1"/>
</dbReference>